<keyword evidence="5 8" id="KW-0418">Kinase</keyword>
<dbReference type="CDD" id="cd01173">
    <property type="entry name" value="pyridoxal_pyridoxamine_kinase"/>
    <property type="match status" value="1"/>
</dbReference>
<accession>A0A1D2VIF5</accession>
<evidence type="ECO:0000313" key="9">
    <source>
        <dbReference type="Proteomes" id="UP000095038"/>
    </source>
</evidence>
<dbReference type="GO" id="GO:0008478">
    <property type="term" value="F:pyridoxal kinase activity"/>
    <property type="evidence" value="ECO:0007669"/>
    <property type="project" value="UniProtKB-EC"/>
</dbReference>
<evidence type="ECO:0000256" key="3">
    <source>
        <dbReference type="ARBA" id="ARBA00022679"/>
    </source>
</evidence>
<keyword evidence="3" id="KW-0808">Transferase</keyword>
<keyword evidence="6" id="KW-0067">ATP-binding</keyword>
<name>A0A1D2VIF5_9ASCO</name>
<dbReference type="RefSeq" id="XP_020047580.1">
    <property type="nucleotide sequence ID" value="XM_020194555.1"/>
</dbReference>
<dbReference type="InterPro" id="IPR013749">
    <property type="entry name" value="PM/HMP-P_kinase-1"/>
</dbReference>
<dbReference type="GO" id="GO:0009443">
    <property type="term" value="P:pyridoxal 5'-phosphate salvage"/>
    <property type="evidence" value="ECO:0007669"/>
    <property type="project" value="InterPro"/>
</dbReference>
<organism evidence="8 9">
    <name type="scientific">Ascoidea rubescens DSM 1968</name>
    <dbReference type="NCBI Taxonomy" id="1344418"/>
    <lineage>
        <taxon>Eukaryota</taxon>
        <taxon>Fungi</taxon>
        <taxon>Dikarya</taxon>
        <taxon>Ascomycota</taxon>
        <taxon>Saccharomycotina</taxon>
        <taxon>Saccharomycetes</taxon>
        <taxon>Ascoideaceae</taxon>
        <taxon>Ascoidea</taxon>
    </lineage>
</organism>
<evidence type="ECO:0000256" key="6">
    <source>
        <dbReference type="ARBA" id="ARBA00022840"/>
    </source>
</evidence>
<keyword evidence="9" id="KW-1185">Reference proteome</keyword>
<evidence type="ECO:0000259" key="7">
    <source>
        <dbReference type="Pfam" id="PF08543"/>
    </source>
</evidence>
<evidence type="ECO:0000256" key="4">
    <source>
        <dbReference type="ARBA" id="ARBA00022741"/>
    </source>
</evidence>
<protein>
    <recommendedName>
        <fullName evidence="2">pyridoxal kinase</fullName>
        <ecNumber evidence="2">2.7.1.35</ecNumber>
    </recommendedName>
</protein>
<evidence type="ECO:0000313" key="8">
    <source>
        <dbReference type="EMBL" id="ODV61273.1"/>
    </source>
</evidence>
<dbReference type="OrthoDB" id="2104723at2759"/>
<reference evidence="9" key="1">
    <citation type="submission" date="2016-05" db="EMBL/GenBank/DDBJ databases">
        <title>Comparative genomics of biotechnologically important yeasts.</title>
        <authorList>
            <consortium name="DOE Joint Genome Institute"/>
            <person name="Riley R."/>
            <person name="Haridas S."/>
            <person name="Wolfe K.H."/>
            <person name="Lopes M.R."/>
            <person name="Hittinger C.T."/>
            <person name="Goker M."/>
            <person name="Salamov A."/>
            <person name="Wisecaver J."/>
            <person name="Long T.M."/>
            <person name="Aerts A.L."/>
            <person name="Barry K."/>
            <person name="Choi C."/>
            <person name="Clum A."/>
            <person name="Coughlan A.Y."/>
            <person name="Deshpande S."/>
            <person name="Douglass A.P."/>
            <person name="Hanson S.J."/>
            <person name="Klenk H.-P."/>
            <person name="Labutti K."/>
            <person name="Lapidus A."/>
            <person name="Lindquist E."/>
            <person name="Lipzen A."/>
            <person name="Meier-Kolthoff J.P."/>
            <person name="Ohm R.A."/>
            <person name="Otillar R.P."/>
            <person name="Pangilinan J."/>
            <person name="Peng Y."/>
            <person name="Rokas A."/>
            <person name="Rosa C.A."/>
            <person name="Scheuner C."/>
            <person name="Sibirny A.A."/>
            <person name="Slot J.C."/>
            <person name="Stielow J.B."/>
            <person name="Sun H."/>
            <person name="Kurtzman C.P."/>
            <person name="Blackwell M."/>
            <person name="Grigoriev I.V."/>
            <person name="Jeffries T.W."/>
        </authorList>
    </citation>
    <scope>NUCLEOTIDE SEQUENCE [LARGE SCALE GENOMIC DNA]</scope>
    <source>
        <strain evidence="9">DSM 1968</strain>
    </source>
</reference>
<dbReference type="Pfam" id="PF08543">
    <property type="entry name" value="Phos_pyr_kin"/>
    <property type="match status" value="1"/>
</dbReference>
<dbReference type="PANTHER" id="PTHR10534:SF2">
    <property type="entry name" value="PYRIDOXAL KINASE"/>
    <property type="match status" value="1"/>
</dbReference>
<proteinExistence type="inferred from homology"/>
<dbReference type="GeneID" id="30968191"/>
<dbReference type="GO" id="GO:0005524">
    <property type="term" value="F:ATP binding"/>
    <property type="evidence" value="ECO:0007669"/>
    <property type="project" value="UniProtKB-KW"/>
</dbReference>
<dbReference type="InParanoid" id="A0A1D2VIF5"/>
<dbReference type="GO" id="GO:0005829">
    <property type="term" value="C:cytosol"/>
    <property type="evidence" value="ECO:0007669"/>
    <property type="project" value="TreeGrafter"/>
</dbReference>
<dbReference type="EMBL" id="KV454480">
    <property type="protein sequence ID" value="ODV61273.1"/>
    <property type="molecule type" value="Genomic_DNA"/>
</dbReference>
<evidence type="ECO:0000256" key="5">
    <source>
        <dbReference type="ARBA" id="ARBA00022777"/>
    </source>
</evidence>
<dbReference type="InterPro" id="IPR029056">
    <property type="entry name" value="Ribokinase-like"/>
</dbReference>
<dbReference type="EC" id="2.7.1.35" evidence="2"/>
<dbReference type="AlphaFoldDB" id="A0A1D2VIF5"/>
<sequence>MEAKGNILSIQSHVVHGYVGNKVSTFTLQLKGWNVDSVNTVQFSNHPAYKSFKGFRYPNHEIKDILLQLIDELEFRYDIVLTGYIPSPETLSIIFESMQYRNSLDSNDSNALKWFLDPVMGDNGKPYVDEKILPVYKDILKSGLVYLITPNQFELQLLIDENYSSINNICDYLTKSFKKFHELYPKIDNAIITSIQVKDDNDNIYIAGYSKEKIFYYKIPIIKAIFSGSGDLLSSILLDSYHKYINDDIPLVNALNNTLSIVYKVLELTYNYEIYTNSNKTTKNFDNEIIKVNDLRLIESIKLLNDSENFLFYKPMFINQ</sequence>
<gene>
    <name evidence="8" type="ORF">ASCRUDRAFT_80992</name>
</gene>
<feature type="domain" description="Pyridoxamine kinase/Phosphomethylpyrimidine kinase" evidence="7">
    <location>
        <begin position="75"/>
        <end position="237"/>
    </location>
</feature>
<evidence type="ECO:0000256" key="1">
    <source>
        <dbReference type="ARBA" id="ARBA00008805"/>
    </source>
</evidence>
<dbReference type="PANTHER" id="PTHR10534">
    <property type="entry name" value="PYRIDOXAL KINASE"/>
    <property type="match status" value="1"/>
</dbReference>
<dbReference type="FunCoup" id="A0A1D2VIF5">
    <property type="interactions" value="204"/>
</dbReference>
<dbReference type="SUPFAM" id="SSF53613">
    <property type="entry name" value="Ribokinase-like"/>
    <property type="match status" value="1"/>
</dbReference>
<dbReference type="Proteomes" id="UP000095038">
    <property type="component" value="Unassembled WGS sequence"/>
</dbReference>
<keyword evidence="4" id="KW-0547">Nucleotide-binding</keyword>
<dbReference type="InterPro" id="IPR004625">
    <property type="entry name" value="PyrdxlKinase"/>
</dbReference>
<comment type="similarity">
    <text evidence="1">Belongs to the pyridoxine kinase family.</text>
</comment>
<evidence type="ECO:0000256" key="2">
    <source>
        <dbReference type="ARBA" id="ARBA00012104"/>
    </source>
</evidence>
<dbReference type="STRING" id="1344418.A0A1D2VIF5"/>
<dbReference type="Gene3D" id="3.40.1190.20">
    <property type="match status" value="1"/>
</dbReference>